<dbReference type="GO" id="GO:0006955">
    <property type="term" value="P:immune response"/>
    <property type="evidence" value="ECO:0007669"/>
    <property type="project" value="InterPro"/>
</dbReference>
<keyword evidence="14" id="KW-1185">Reference proteome</keyword>
<keyword evidence="7 11" id="KW-0666">Pyrogen</keyword>
<evidence type="ECO:0000256" key="7">
    <source>
        <dbReference type="ARBA" id="ARBA00022620"/>
    </source>
</evidence>
<feature type="domain" description="Interleukin-1 propeptide" evidence="13">
    <location>
        <begin position="1"/>
        <end position="100"/>
    </location>
</feature>
<dbReference type="GO" id="GO:0071222">
    <property type="term" value="P:cellular response to lipopolysaccharide"/>
    <property type="evidence" value="ECO:0007669"/>
    <property type="project" value="TreeGrafter"/>
</dbReference>
<dbReference type="PANTHER" id="PTHR10078:SF30">
    <property type="entry name" value="INTERLEUKIN-1 BETA"/>
    <property type="match status" value="1"/>
</dbReference>
<dbReference type="Proteomes" id="UP000248480">
    <property type="component" value="Unplaced"/>
</dbReference>
<name>A0A2Y9RYF7_TRIMA</name>
<evidence type="ECO:0000256" key="3">
    <source>
        <dbReference type="ARBA" id="ARBA00010448"/>
    </source>
</evidence>
<evidence type="ECO:0000256" key="1">
    <source>
        <dbReference type="ARBA" id="ARBA00004371"/>
    </source>
</evidence>
<evidence type="ECO:0000256" key="9">
    <source>
        <dbReference type="ARBA" id="ARBA00023228"/>
    </source>
</evidence>
<comment type="subunit">
    <text evidence="12">Monomer. Interacts with MEFV.</text>
</comment>
<dbReference type="AlphaFoldDB" id="A0A2Y9RYF7"/>
<comment type="similarity">
    <text evidence="3 11">Belongs to the IL-1 family.</text>
</comment>
<dbReference type="GO" id="GO:0051781">
    <property type="term" value="P:positive regulation of cell division"/>
    <property type="evidence" value="ECO:0007669"/>
    <property type="project" value="UniProtKB-KW"/>
</dbReference>
<proteinExistence type="inferred from homology"/>
<dbReference type="GO" id="GO:0010628">
    <property type="term" value="P:positive regulation of gene expression"/>
    <property type="evidence" value="ECO:0007669"/>
    <property type="project" value="TreeGrafter"/>
</dbReference>
<evidence type="ECO:0000256" key="8">
    <source>
        <dbReference type="ARBA" id="ARBA00023198"/>
    </source>
</evidence>
<dbReference type="InterPro" id="IPR000975">
    <property type="entry name" value="IL-1_fam"/>
</dbReference>
<evidence type="ECO:0000256" key="10">
    <source>
        <dbReference type="ARBA" id="ARBA00023246"/>
    </source>
</evidence>
<comment type="miscellaneous">
    <text evidence="12">IL1B production occurs in 2 steps, each being controlled by different stimuli. First, inflammatory signals, such as LPS, stimulate the synthesis and promote the accumulation of cytosolic stores of pro-IL1B (priming). Then additional signals are required for inflammasome assembly, leading to CASP1 activation, pro-IL1B processing and eventually secretion of the active cytokine. IL1B processing and secretion are temporarily associated.</text>
</comment>
<dbReference type="SMART" id="SM00125">
    <property type="entry name" value="IL1"/>
    <property type="match status" value="1"/>
</dbReference>
<protein>
    <recommendedName>
        <fullName evidence="11 12">Multifunctional fusion protein</fullName>
    </recommendedName>
    <domain>
        <recommendedName>
            <fullName evidence="11">Interleukin-1</fullName>
        </recommendedName>
    </domain>
    <domain>
        <recommendedName>
            <fullName evidence="12">Interleukin-1 beta</fullName>
        </recommendedName>
    </domain>
</protein>
<dbReference type="InterPro" id="IPR020877">
    <property type="entry name" value="IL-1_CS"/>
</dbReference>
<dbReference type="FunFam" id="2.80.10.50:FF:000027">
    <property type="entry name" value="Interleukin-1 beta"/>
    <property type="match status" value="1"/>
</dbReference>
<dbReference type="GO" id="GO:0005615">
    <property type="term" value="C:extracellular space"/>
    <property type="evidence" value="ECO:0007669"/>
    <property type="project" value="UniProtKB-KW"/>
</dbReference>
<dbReference type="GeneID" id="101359415"/>
<dbReference type="Pfam" id="PF02394">
    <property type="entry name" value="IL1_propep"/>
    <property type="match status" value="1"/>
</dbReference>
<keyword evidence="9 12" id="KW-0458">Lysosome</keyword>
<dbReference type="SUPFAM" id="SSF50353">
    <property type="entry name" value="Cytokine"/>
    <property type="match status" value="1"/>
</dbReference>
<dbReference type="GO" id="GO:0005764">
    <property type="term" value="C:lysosome"/>
    <property type="evidence" value="ECO:0007669"/>
    <property type="project" value="UniProtKB-SubCell"/>
</dbReference>
<dbReference type="OrthoDB" id="9449069at2759"/>
<evidence type="ECO:0000313" key="15">
    <source>
        <dbReference type="RefSeq" id="XP_023598566.1"/>
    </source>
</evidence>
<dbReference type="InParanoid" id="A0A2Y9RYF7"/>
<evidence type="ECO:0000256" key="11">
    <source>
        <dbReference type="RuleBase" id="RU003753"/>
    </source>
</evidence>
<evidence type="ECO:0000256" key="12">
    <source>
        <dbReference type="RuleBase" id="RU364119"/>
    </source>
</evidence>
<keyword evidence="5 11" id="KW-0202">Cytokine</keyword>
<dbReference type="GO" id="GO:0005829">
    <property type="term" value="C:cytosol"/>
    <property type="evidence" value="ECO:0007669"/>
    <property type="project" value="UniProtKB-SubCell"/>
</dbReference>
<gene>
    <name evidence="12 15" type="primary">IL1B</name>
</gene>
<dbReference type="PRINTS" id="PR00264">
    <property type="entry name" value="INTERLEUKIN1"/>
</dbReference>
<comment type="subcellular location">
    <subcellularLocation>
        <location evidence="12">Cytoplasm</location>
        <location evidence="12">Cytosol</location>
    </subcellularLocation>
    <subcellularLocation>
        <location evidence="12">Secreted</location>
    </subcellularLocation>
    <subcellularLocation>
        <location evidence="1 12">Lysosome</location>
    </subcellularLocation>
    <subcellularLocation>
        <location evidence="2 12">Secreted</location>
        <location evidence="2 12">Extracellular exosome</location>
    </subcellularLocation>
    <text evidence="12">The precursor is cytosolic. In response to inflammasome-activating signals, such as ATP for NLRP3 inflammasome or bacterial flagellin for NLRC4 inflammasome, cleaved and secreted. Mature form is secreted and released in the extracellular milieu by passing through the gasdermin-D (GSDMD) pore. In contrast, the precursor form is not released, due to the presence of an acidic region that is proteolytically removed by CASP1 during maturation. The secretion is dependent on protein unfolding and facilitated by the cargo receptor TMED10.</text>
</comment>
<evidence type="ECO:0000259" key="13">
    <source>
        <dbReference type="Pfam" id="PF02394"/>
    </source>
</evidence>
<dbReference type="CDD" id="cd23296">
    <property type="entry name" value="beta-trefoil_IL1B"/>
    <property type="match status" value="1"/>
</dbReference>
<dbReference type="PRINTS" id="PR01357">
    <property type="entry name" value="INTRLEUKN1AB"/>
</dbReference>
<evidence type="ECO:0000313" key="14">
    <source>
        <dbReference type="Proteomes" id="UP000248480"/>
    </source>
</evidence>
<reference evidence="15" key="1">
    <citation type="submission" date="2025-08" db="UniProtKB">
        <authorList>
            <consortium name="RefSeq"/>
        </authorList>
    </citation>
    <scope>IDENTIFICATION</scope>
</reference>
<dbReference type="Gene3D" id="2.80.10.50">
    <property type="match status" value="1"/>
</dbReference>
<dbReference type="InterPro" id="IPR008996">
    <property type="entry name" value="IL1/FGF"/>
</dbReference>
<dbReference type="PANTHER" id="PTHR10078">
    <property type="entry name" value="INTERLEUKIN-1 FAMILY MEMBER"/>
    <property type="match status" value="1"/>
</dbReference>
<evidence type="ECO:0000256" key="6">
    <source>
        <dbReference type="ARBA" id="ARBA00022525"/>
    </source>
</evidence>
<dbReference type="Pfam" id="PF00340">
    <property type="entry name" value="IL1"/>
    <property type="match status" value="1"/>
</dbReference>
<comment type="function">
    <text evidence="12">Potent pro-inflammatory cytokine. Initially discovered as the major endogenous pyrogen, induces prostaglandin synthesis, neutrophil influx and activation, T-cell activation and cytokine production, B-cell activation and antibody production, and fibroblast proliferation and collagen production. Promotes Th17 differentiation of T-cells. Synergizes with IL12/interleukin-12 to induce IFNG synthesis from T-helper 1 (Th1) cells. Plays a role in angiogenesis by inducing VEGF production synergistically with TNF and IL6. Involved in transduction of inflammation downstream of pyroptosis: its mature form is specifically released in the extracellular milieu by passing through the gasdermin-D (GSDMD) pore.</text>
</comment>
<sequence>MAAAPELNGDVMNYYSDNEDNLFFETDGPKQMKCCFQDLDLCSPGDGGIRLQISQQHHNRSFKRVVSVIVAVEKLKTILVPCSQSFLTTIFSFIFEEEPINYDDAYECDAAVLSLNCRLRDIDQKCLVLSGPCELQALHLNEQDIDRQVVFSMIFVQGEINQEKIPVALGLRGKNVYLSCVMSNGKPTLQLETVDPKRYPRKKMEKRFVFNKLQVKDKLEFESAEYPNWYISTSQMEEMPVFLGNTRGGQDITDFTMEEISS</sequence>
<dbReference type="RefSeq" id="XP_023598566.1">
    <property type="nucleotide sequence ID" value="XM_023742798.1"/>
</dbReference>
<keyword evidence="8 11" id="KW-0395">Inflammatory response</keyword>
<evidence type="ECO:0000256" key="4">
    <source>
        <dbReference type="ARBA" id="ARBA00022490"/>
    </source>
</evidence>
<keyword evidence="6 11" id="KW-0964">Secreted</keyword>
<evidence type="ECO:0000256" key="2">
    <source>
        <dbReference type="ARBA" id="ARBA00004550"/>
    </source>
</evidence>
<dbReference type="STRING" id="127582.A0A2Y9RYF7"/>
<keyword evidence="10 11" id="KW-0497">Mitogen</keyword>
<dbReference type="GO" id="GO:0001660">
    <property type="term" value="P:fever generation"/>
    <property type="evidence" value="ECO:0007669"/>
    <property type="project" value="UniProtKB-UniRule"/>
</dbReference>
<dbReference type="InterPro" id="IPR003502">
    <property type="entry name" value="IL-1_propep"/>
</dbReference>
<dbReference type="PROSITE" id="PS00253">
    <property type="entry name" value="INTERLEUKIN_1"/>
    <property type="match status" value="1"/>
</dbReference>
<dbReference type="FunCoup" id="A0A2Y9RYF7">
    <property type="interactions" value="968"/>
</dbReference>
<dbReference type="PRINTS" id="PR01359">
    <property type="entry name" value="INTRLEUKIN1B"/>
</dbReference>
<evidence type="ECO:0000256" key="5">
    <source>
        <dbReference type="ARBA" id="ARBA00022514"/>
    </source>
</evidence>
<dbReference type="CTD" id="3553"/>
<dbReference type="GO" id="GO:0033092">
    <property type="term" value="P:positive regulation of immature T cell proliferation in thymus"/>
    <property type="evidence" value="ECO:0007669"/>
    <property type="project" value="TreeGrafter"/>
</dbReference>
<keyword evidence="4 12" id="KW-0963">Cytoplasm</keyword>
<accession>A0A2Y9RYF7</accession>
<dbReference type="GO" id="GO:0005125">
    <property type="term" value="F:cytokine activity"/>
    <property type="evidence" value="ECO:0007669"/>
    <property type="project" value="UniProtKB-UniRule"/>
</dbReference>
<dbReference type="GO" id="GO:0019221">
    <property type="term" value="P:cytokine-mediated signaling pathway"/>
    <property type="evidence" value="ECO:0007669"/>
    <property type="project" value="TreeGrafter"/>
</dbReference>
<dbReference type="GO" id="GO:0005149">
    <property type="term" value="F:interleukin-1 receptor binding"/>
    <property type="evidence" value="ECO:0007669"/>
    <property type="project" value="UniProtKB-UniRule"/>
</dbReference>
<organism evidence="14 15">
    <name type="scientific">Trichechus manatus latirostris</name>
    <name type="common">Florida manatee</name>
    <dbReference type="NCBI Taxonomy" id="127582"/>
    <lineage>
        <taxon>Eukaryota</taxon>
        <taxon>Metazoa</taxon>
        <taxon>Chordata</taxon>
        <taxon>Craniata</taxon>
        <taxon>Vertebrata</taxon>
        <taxon>Euteleostomi</taxon>
        <taxon>Mammalia</taxon>
        <taxon>Eutheria</taxon>
        <taxon>Afrotheria</taxon>
        <taxon>Sirenia</taxon>
        <taxon>Trichechidae</taxon>
        <taxon>Trichechus</taxon>
    </lineage>
</organism>